<protein>
    <submittedName>
        <fullName evidence="1">Uncharacterized protein m222R</fullName>
    </submittedName>
</protein>
<proteinExistence type="predicted"/>
<organismHost>
    <name type="scientific">Paramecium bursaria</name>
    <dbReference type="NCBI Taxonomy" id="74790"/>
</organismHost>
<evidence type="ECO:0000313" key="1">
    <source>
        <dbReference type="EMBL" id="ABT13776.1"/>
    </source>
</evidence>
<accession>A7ITV2</accession>
<organism evidence="1 2">
    <name type="scientific">Paramecium bursaria Chlorella virus MT325</name>
    <name type="common">PBCV-MT325</name>
    <dbReference type="NCBI Taxonomy" id="346932"/>
    <lineage>
        <taxon>Viruses</taxon>
        <taxon>Varidnaviria</taxon>
        <taxon>Bamfordvirae</taxon>
        <taxon>Nucleocytoviricota</taxon>
        <taxon>Megaviricetes</taxon>
        <taxon>Algavirales</taxon>
        <taxon>Phycodnaviridae</taxon>
        <taxon>Chlorovirus</taxon>
        <taxon>Chlorovirus conductrix</taxon>
        <taxon>Paramecium bursaria Chlorella virus A1</taxon>
    </lineage>
</organism>
<reference evidence="1 2" key="1">
    <citation type="journal article" date="2007" name="Virology">
        <title>Sequence and annotation of the 314-kb MT325 and the 321-kb FR483 viruses that infect Chlorella Pbi.</title>
        <authorList>
            <person name="Fitzgerald L.A."/>
            <person name="Graves M.V."/>
            <person name="Li X."/>
            <person name="Feldblyum T."/>
            <person name="Hartigan J."/>
            <person name="Van Etten J.L."/>
        </authorList>
    </citation>
    <scope>NUCLEOTIDE SEQUENCE [LARGE SCALE GENOMIC DNA]</scope>
    <source>
        <strain evidence="1 2">MT325</strain>
    </source>
</reference>
<dbReference type="Proteomes" id="UP000246715">
    <property type="component" value="Segment"/>
</dbReference>
<evidence type="ECO:0000313" key="2">
    <source>
        <dbReference type="Proteomes" id="UP000246715"/>
    </source>
</evidence>
<dbReference type="EMBL" id="DQ491001">
    <property type="protein sequence ID" value="ABT13776.1"/>
    <property type="molecule type" value="Genomic_DNA"/>
</dbReference>
<name>A7ITV2_PBCVM</name>
<sequence length="108" mass="11754">MSTFKTFCISQAELFTTSGIACIFVMAKYKSWPRAYTSTGLPTAKELLSGLKNPVTISGAMNFVVPIRRVRVILSTCSAAPKSPTIQQPSSPIMIFSGLISRWTMSLS</sequence>
<gene>
    <name evidence="1" type="primary">m222R</name>
    <name evidence="1" type="ORF">MT325_m222R</name>
</gene>